<accession>A0A226NHM1</accession>
<evidence type="ECO:0000256" key="7">
    <source>
        <dbReference type="ARBA" id="ARBA00022989"/>
    </source>
</evidence>
<feature type="domain" description="Ig-like" evidence="18">
    <location>
        <begin position="930"/>
        <end position="1027"/>
    </location>
</feature>
<name>A0A226NHM1_CALSU</name>
<gene>
    <name evidence="19" type="ORF">ASZ78_015797</name>
</gene>
<dbReference type="SMART" id="SM00406">
    <property type="entry name" value="IGv"/>
    <property type="match status" value="7"/>
</dbReference>
<dbReference type="InterPro" id="IPR013783">
    <property type="entry name" value="Ig-like_fold"/>
</dbReference>
<dbReference type="Gene3D" id="2.60.40.10">
    <property type="entry name" value="Immunoglobulins"/>
    <property type="match status" value="7"/>
</dbReference>
<keyword evidence="7 17" id="KW-1133">Transmembrane helix</keyword>
<evidence type="ECO:0000256" key="10">
    <source>
        <dbReference type="ARBA" id="ARBA00023180"/>
    </source>
</evidence>
<evidence type="ECO:0000313" key="20">
    <source>
        <dbReference type="Proteomes" id="UP000198323"/>
    </source>
</evidence>
<dbReference type="Pfam" id="PF07686">
    <property type="entry name" value="V-set"/>
    <property type="match status" value="7"/>
</dbReference>
<evidence type="ECO:0000256" key="14">
    <source>
        <dbReference type="ARBA" id="ARBA00049678"/>
    </source>
</evidence>
<dbReference type="PANTHER" id="PTHR11860:SF82">
    <property type="entry name" value="POLYMERIC IMMUNOGLOBULIN RECEPTOR"/>
    <property type="match status" value="1"/>
</dbReference>
<dbReference type="InterPro" id="IPR007110">
    <property type="entry name" value="Ig-like_dom"/>
</dbReference>
<protein>
    <recommendedName>
        <fullName evidence="15">Polymeric immunoglobulin receptor</fullName>
    </recommendedName>
</protein>
<feature type="transmembrane region" description="Helical" evidence="17">
    <location>
        <begin position="457"/>
        <end position="481"/>
    </location>
</feature>
<feature type="region of interest" description="Disordered" evidence="16">
    <location>
        <begin position="1162"/>
        <end position="1185"/>
    </location>
</feature>
<keyword evidence="8 17" id="KW-0472">Membrane</keyword>
<keyword evidence="4" id="KW-0964">Secreted</keyword>
<dbReference type="CDD" id="cd05716">
    <property type="entry name" value="IgV_pIgR_like"/>
    <property type="match status" value="7"/>
</dbReference>
<evidence type="ECO:0000256" key="5">
    <source>
        <dbReference type="ARBA" id="ARBA00022692"/>
    </source>
</evidence>
<dbReference type="OrthoDB" id="6157407at2759"/>
<evidence type="ECO:0000256" key="2">
    <source>
        <dbReference type="ARBA" id="ARBA00004613"/>
    </source>
</evidence>
<proteinExistence type="predicted"/>
<dbReference type="EMBL" id="MCFN01000042">
    <property type="protein sequence ID" value="OXB67156.1"/>
    <property type="molecule type" value="Genomic_DNA"/>
</dbReference>
<evidence type="ECO:0000256" key="15">
    <source>
        <dbReference type="ARBA" id="ARBA00049745"/>
    </source>
</evidence>
<evidence type="ECO:0000256" key="3">
    <source>
        <dbReference type="ARBA" id="ARBA00022475"/>
    </source>
</evidence>
<evidence type="ECO:0000256" key="17">
    <source>
        <dbReference type="SAM" id="Phobius"/>
    </source>
</evidence>
<dbReference type="InterPro" id="IPR003599">
    <property type="entry name" value="Ig_sub"/>
</dbReference>
<evidence type="ECO:0000256" key="13">
    <source>
        <dbReference type="ARBA" id="ARBA00049604"/>
    </source>
</evidence>
<feature type="transmembrane region" description="Helical" evidence="17">
    <location>
        <begin position="553"/>
        <end position="571"/>
    </location>
</feature>
<dbReference type="GO" id="GO:0005886">
    <property type="term" value="C:plasma membrane"/>
    <property type="evidence" value="ECO:0007669"/>
    <property type="project" value="TreeGrafter"/>
</dbReference>
<dbReference type="AlphaFoldDB" id="A0A226NHM1"/>
<keyword evidence="20" id="KW-1185">Reference proteome</keyword>
<evidence type="ECO:0000256" key="4">
    <source>
        <dbReference type="ARBA" id="ARBA00022525"/>
    </source>
</evidence>
<comment type="caution">
    <text evidence="19">The sequence shown here is derived from an EMBL/GenBank/DDBJ whole genome shotgun (WGS) entry which is preliminary data.</text>
</comment>
<evidence type="ECO:0000256" key="12">
    <source>
        <dbReference type="ARBA" id="ARBA00049599"/>
    </source>
</evidence>
<evidence type="ECO:0000256" key="11">
    <source>
        <dbReference type="ARBA" id="ARBA00023319"/>
    </source>
</evidence>
<sequence length="1185" mass="130203">GHQQKPVSKMRFGSLPSEHSRRAEVEVLLLFVALLQEPASSTLYGPRFLTGAVGGSVTHQCFYSITPANKHDRKFWCKRARDGICYTIISTTSFTSKEYMGRVFLEDVPQNGTFMVTMTQLKISDTGTYRCGIGPTNRDLYINLNLTVSTDVGTLRPTELLLGELRGSVTVSCPPGDSRGGSRRLWCRVGRSGCILIADTDGYVGKSYEGRIYITPQESSGAFKVLINNLRPEDAGLYKCGMGSPVDWDSWQAVALQVTTVPAQPWRAKFVHGRVGGSVSLRCHHNPAGSYTTKYLCRWQDAGCSLLVDADGFVHESYKGRIWISSSEPDNGTYTVVMSRLQEEDAGWYWCGARNGHTEHTTSVKLLIEKETFTSQSPETHNSLNPTLPLSSASNSMVTQRSTTWPSYTTGLTHTTKLTHSTGTSTDNTSPHPPVLPSSTFVTSHSDTYSESSSREFSLILVVVPALVLLIFIITTVLVFIKIKLRNQMGEGSALGQTEAVLSSTEEEGMEELGSLDNTNRKPLVGKILSNMNDEDLRELRSNSHNARNARRMTFLAFILLLSFLSAESAGSRYPPKSSLNPVFGPRQVYGLIDGSVTIKCFYPPTTVNQHDRKYWCRESSRSCVTVVSTSGYTARSYQGRAAITDFPEQGVMLVNISQLALADKGTYRCGVGINGRGLSYRVSLDISEGPNTPEEAELFYVELQGSVTMSCDFGGDYASTRKYLCKMEKSGCRNIVDTYGKIDSDFQGRVLLSNENTEGAFSIMITQVGWEDAGLYLCGVGFYGEYGETKELDLHVYEAWPLRHEVGRSVCSFNFSSPGTKVPQGKHTILGVNGSSATIECHYDPTKNYSLKYLCKWRTTGCARIIDNTGFLPGTYEGRVAMFDNPKNGTLSFVLNQLRSSDEGYYWCMTDDHRERKTSKELKIVEGEPGLTGKKDVQAEVGSRVDLTCSYSCKYYSYEKYWCKWSSDGCTPLTASDQSHPGLDVSCDTANKTLILSLDPVTVEDQGWYWCGVRRNGRYGETMAVSLHVDGGEPQGMKLGGWSTLQGGVLSLSTRTEPTAMLGCKGQLPQKERADCFSCTDLVSVGSYRTNVSMSDFESAKEYGANDNICMKQTQETQLGADEFVTTTANVESTAETKKAKRGSKEDADLAYSASLLTSSTITQNPMGDNTAPAAAPTLWGGSV</sequence>
<comment type="function">
    <text evidence="13">Through its N-linked glycans ensures anchoring of secretory IgA (sIgA) molecules to mucus lining the epithelial surface to neutralize extracellular pathogens. On its own (free form) may act as a non-specific microbial scavenger to prevent pathogen interaction with epithelial cells.</text>
</comment>
<keyword evidence="11" id="KW-0393">Immunoglobulin domain</keyword>
<feature type="domain" description="Ig-like" evidence="18">
    <location>
        <begin position="576"/>
        <end position="686"/>
    </location>
</feature>
<comment type="function">
    <text evidence="12">Mediates selective transcytosis of polymeric IgA and IgM across mucosal epithelial cells. Binds polymeric IgA and IgM at the basolateral surface of epithelial cells. The complex is then transported across the cell to be secreted at the apical surface. During this process, a cleavage occurs that separates the extracellular (known as the secretory component) from the transmembrane segment.</text>
</comment>
<evidence type="ECO:0000256" key="8">
    <source>
        <dbReference type="ARBA" id="ARBA00023136"/>
    </source>
</evidence>
<evidence type="ECO:0000259" key="18">
    <source>
        <dbReference type="PROSITE" id="PS50835"/>
    </source>
</evidence>
<keyword evidence="5 17" id="KW-0812">Transmembrane</keyword>
<evidence type="ECO:0000313" key="19">
    <source>
        <dbReference type="EMBL" id="OXB67156.1"/>
    </source>
</evidence>
<keyword evidence="10" id="KW-0325">Glycoprotein</keyword>
<feature type="domain" description="Ig-like" evidence="18">
    <location>
        <begin position="819"/>
        <end position="920"/>
    </location>
</feature>
<dbReference type="SMART" id="SM00409">
    <property type="entry name" value="IG"/>
    <property type="match status" value="7"/>
</dbReference>
<comment type="subcellular location">
    <subcellularLocation>
        <location evidence="1">Cell membrane</location>
        <topology evidence="1">Single-pass type I membrane protein</topology>
    </subcellularLocation>
    <subcellularLocation>
        <location evidence="2">Secreted</location>
    </subcellularLocation>
</comment>
<feature type="compositionally biased region" description="Low complexity" evidence="16">
    <location>
        <begin position="417"/>
        <end position="426"/>
    </location>
</feature>
<dbReference type="Proteomes" id="UP000198323">
    <property type="component" value="Unassembled WGS sequence"/>
</dbReference>
<dbReference type="InterPro" id="IPR013106">
    <property type="entry name" value="Ig_V-set"/>
</dbReference>
<evidence type="ECO:0000256" key="1">
    <source>
        <dbReference type="ARBA" id="ARBA00004251"/>
    </source>
</evidence>
<dbReference type="SUPFAM" id="SSF48726">
    <property type="entry name" value="Immunoglobulin"/>
    <property type="match status" value="7"/>
</dbReference>
<dbReference type="InterPro" id="IPR036179">
    <property type="entry name" value="Ig-like_dom_sf"/>
</dbReference>
<dbReference type="STRING" id="9009.A0A226NHM1"/>
<dbReference type="PROSITE" id="PS50835">
    <property type="entry name" value="IG_LIKE"/>
    <property type="match status" value="4"/>
</dbReference>
<dbReference type="GO" id="GO:0004888">
    <property type="term" value="F:transmembrane signaling receptor activity"/>
    <property type="evidence" value="ECO:0007669"/>
    <property type="project" value="TreeGrafter"/>
</dbReference>
<evidence type="ECO:0000256" key="16">
    <source>
        <dbReference type="SAM" id="MobiDB-lite"/>
    </source>
</evidence>
<evidence type="ECO:0000256" key="9">
    <source>
        <dbReference type="ARBA" id="ARBA00023157"/>
    </source>
</evidence>
<reference evidence="19 20" key="1">
    <citation type="submission" date="2016-07" db="EMBL/GenBank/DDBJ databases">
        <title>Disparate Historic Effective Population Sizes Predicted by Modern Levels of Genome Diversity for the Scaled Quail (Callipepla squamata) and the Northern Bobwhite (Colinus virginianus): Inferences from First and Second Generation Draft Genome Assemblies for Sympatric New World Quail.</title>
        <authorList>
            <person name="Oldeschulte D.L."/>
            <person name="Halley Y.A."/>
            <person name="Bhattarai E.K."/>
            <person name="Brashear W.A."/>
            <person name="Hill J."/>
            <person name="Metz R.P."/>
            <person name="Johnson C.D."/>
            <person name="Rollins D."/>
            <person name="Peterson M.J."/>
            <person name="Bickhart D.M."/>
            <person name="Decker J.E."/>
            <person name="Seabury C.M."/>
        </authorList>
    </citation>
    <scope>NUCLEOTIDE SEQUENCE [LARGE SCALE GENOMIC DNA]</scope>
    <source>
        <strain evidence="19 20">Texas</strain>
        <tissue evidence="19">Leg muscle</tissue>
    </source>
</reference>
<dbReference type="PANTHER" id="PTHR11860">
    <property type="entry name" value="POLYMERIC-IMMUNOGLOBULIN RECEPTOR"/>
    <property type="match status" value="1"/>
</dbReference>
<keyword evidence="9" id="KW-1015">Disulfide bond</keyword>
<comment type="subunit">
    <text evidence="14">Interacts (mainly via CDR1-like domain) with dimeric IgA. Interacts (mainly via CDR2-like domain) with pentameric IgM.</text>
</comment>
<organism evidence="19 20">
    <name type="scientific">Callipepla squamata</name>
    <name type="common">Scaled quail</name>
    <dbReference type="NCBI Taxonomy" id="9009"/>
    <lineage>
        <taxon>Eukaryota</taxon>
        <taxon>Metazoa</taxon>
        <taxon>Chordata</taxon>
        <taxon>Craniata</taxon>
        <taxon>Vertebrata</taxon>
        <taxon>Euteleostomi</taxon>
        <taxon>Archelosauria</taxon>
        <taxon>Archosauria</taxon>
        <taxon>Dinosauria</taxon>
        <taxon>Saurischia</taxon>
        <taxon>Theropoda</taxon>
        <taxon>Coelurosauria</taxon>
        <taxon>Aves</taxon>
        <taxon>Neognathae</taxon>
        <taxon>Galloanserae</taxon>
        <taxon>Galliformes</taxon>
        <taxon>Odontophoridae</taxon>
        <taxon>Callipepla</taxon>
    </lineage>
</organism>
<feature type="non-terminal residue" evidence="19">
    <location>
        <position position="1"/>
    </location>
</feature>
<keyword evidence="3" id="KW-1003">Cell membrane</keyword>
<keyword evidence="6" id="KW-0732">Signal</keyword>
<dbReference type="InterPro" id="IPR050671">
    <property type="entry name" value="CD300_family_receptors"/>
</dbReference>
<feature type="region of interest" description="Disordered" evidence="16">
    <location>
        <begin position="417"/>
        <end position="444"/>
    </location>
</feature>
<evidence type="ECO:0000256" key="6">
    <source>
        <dbReference type="ARBA" id="ARBA00022729"/>
    </source>
</evidence>
<feature type="domain" description="Ig-like" evidence="18">
    <location>
        <begin position="265"/>
        <end position="367"/>
    </location>
</feature>